<feature type="compositionally biased region" description="Polar residues" evidence="1">
    <location>
        <begin position="476"/>
        <end position="491"/>
    </location>
</feature>
<organism evidence="2 3">
    <name type="scientific">Purpureocillium lilacinum</name>
    <name type="common">Paecilomyces lilacinus</name>
    <dbReference type="NCBI Taxonomy" id="33203"/>
    <lineage>
        <taxon>Eukaryota</taxon>
        <taxon>Fungi</taxon>
        <taxon>Dikarya</taxon>
        <taxon>Ascomycota</taxon>
        <taxon>Pezizomycotina</taxon>
        <taxon>Sordariomycetes</taxon>
        <taxon>Hypocreomycetidae</taxon>
        <taxon>Hypocreales</taxon>
        <taxon>Ophiocordycipitaceae</taxon>
        <taxon>Purpureocillium</taxon>
    </lineage>
</organism>
<feature type="region of interest" description="Disordered" evidence="1">
    <location>
        <begin position="287"/>
        <end position="353"/>
    </location>
</feature>
<feature type="region of interest" description="Disordered" evidence="1">
    <location>
        <begin position="1"/>
        <end position="99"/>
    </location>
</feature>
<feature type="compositionally biased region" description="Basic residues" evidence="1">
    <location>
        <begin position="415"/>
        <end position="426"/>
    </location>
</feature>
<evidence type="ECO:0000313" key="2">
    <source>
        <dbReference type="EMBL" id="PWI68894.1"/>
    </source>
</evidence>
<dbReference type="Proteomes" id="UP000245956">
    <property type="component" value="Unassembled WGS sequence"/>
</dbReference>
<protein>
    <submittedName>
        <fullName evidence="2">Uncharacterized protein</fullName>
    </submittedName>
</protein>
<name>A0A2U3E344_PURLI</name>
<accession>A0A2U3E344</accession>
<feature type="compositionally biased region" description="Low complexity" evidence="1">
    <location>
        <begin position="366"/>
        <end position="380"/>
    </location>
</feature>
<dbReference type="AlphaFoldDB" id="A0A2U3E344"/>
<sequence>MLGLGWAGLDRPQPRAASISHPSKPAGVGGGAPGNGRAGKAKQAAGSPPMRSHPSYFGLSDLPEVRLPPPTQCAPPGRNRRAAGSANTHSSVSSPMAWGSRACPSHDTTLPTITTSSPWPLPSPPVVRHFCSIAPGTRSPAEAQQRSLSRRHLLRQRPLPTALSRGPLFASAHLKGAVQFSASQSLPTVTCGIAARRRHFVQRDDTGRPQASHTLIVLYTLGATGVQTENIPVPVPPVTYLLGPLTQAIGFPRLSESISHAHAHNTTCWNTQPGVCAAAAAAAARAGKSPSWARRARVTRQQQQRHSYLRTPLPSPPIHMLSGQTDRQTDRQTAQGKAHTVVSPGKAAHGLRHGAAAAAAAGVVSSPPAAPAAPASGLPPELAQGGRGSERRSARKLVSSRRVIQCRSCLVPSITKKKRASQRRRSSPGAAEARSPLKTPGNNSNLPNGKPRRLISSWYLPAGRHDPGTRRLNATKEANQLTLRSSESPRNASRGHCPSPYAMAGPQKKNTTDLNAGPFHHPSSGLDPADQIQQRRVCPEGERSMKEERDEERGMMLW</sequence>
<feature type="compositionally biased region" description="Polar residues" evidence="1">
    <location>
        <begin position="85"/>
        <end position="94"/>
    </location>
</feature>
<gene>
    <name evidence="2" type="ORF">PCL_01279</name>
</gene>
<dbReference type="EMBL" id="LCWV01000013">
    <property type="protein sequence ID" value="PWI68894.1"/>
    <property type="molecule type" value="Genomic_DNA"/>
</dbReference>
<reference evidence="2 3" key="1">
    <citation type="journal article" date="2016" name="Front. Microbiol.">
        <title>Genome and transcriptome sequences reveal the specific parasitism of the nematophagous Purpureocillium lilacinum 36-1.</title>
        <authorList>
            <person name="Xie J."/>
            <person name="Li S."/>
            <person name="Mo C."/>
            <person name="Xiao X."/>
            <person name="Peng D."/>
            <person name="Wang G."/>
            <person name="Xiao Y."/>
        </authorList>
    </citation>
    <scope>NUCLEOTIDE SEQUENCE [LARGE SCALE GENOMIC DNA]</scope>
    <source>
        <strain evidence="2 3">36-1</strain>
    </source>
</reference>
<feature type="compositionally biased region" description="Gly residues" evidence="1">
    <location>
        <begin position="27"/>
        <end position="37"/>
    </location>
</feature>
<evidence type="ECO:0000313" key="3">
    <source>
        <dbReference type="Proteomes" id="UP000245956"/>
    </source>
</evidence>
<comment type="caution">
    <text evidence="2">The sequence shown here is derived from an EMBL/GenBank/DDBJ whole genome shotgun (WGS) entry which is preliminary data.</text>
</comment>
<proteinExistence type="predicted"/>
<feature type="region of interest" description="Disordered" evidence="1">
    <location>
        <begin position="414"/>
        <end position="558"/>
    </location>
</feature>
<evidence type="ECO:0000256" key="1">
    <source>
        <dbReference type="SAM" id="MobiDB-lite"/>
    </source>
</evidence>
<feature type="region of interest" description="Disordered" evidence="1">
    <location>
        <begin position="366"/>
        <end position="399"/>
    </location>
</feature>
<feature type="compositionally biased region" description="Basic and acidic residues" evidence="1">
    <location>
        <begin position="537"/>
        <end position="558"/>
    </location>
</feature>